<keyword evidence="12" id="KW-1185">Reference proteome</keyword>
<evidence type="ECO:0000256" key="7">
    <source>
        <dbReference type="ARBA" id="ARBA00022989"/>
    </source>
</evidence>
<feature type="transmembrane region" description="Helical" evidence="9">
    <location>
        <begin position="153"/>
        <end position="174"/>
    </location>
</feature>
<dbReference type="KEGG" id="myl:C3E77_03635"/>
<comment type="similarity">
    <text evidence="2 9">Belongs to the ABC-2 integral membrane protein family.</text>
</comment>
<dbReference type="EMBL" id="QEFB01000005">
    <property type="protein sequence ID" value="PWC07430.1"/>
    <property type="molecule type" value="Genomic_DNA"/>
</dbReference>
<keyword evidence="7 9" id="KW-1133">Transmembrane helix</keyword>
<accession>A0A2U1TF39</accession>
<evidence type="ECO:0000256" key="2">
    <source>
        <dbReference type="ARBA" id="ARBA00007783"/>
    </source>
</evidence>
<organism evidence="11 12">
    <name type="scientific">Mycetocola zhujimingii</name>
    <dbReference type="NCBI Taxonomy" id="2079792"/>
    <lineage>
        <taxon>Bacteria</taxon>
        <taxon>Bacillati</taxon>
        <taxon>Actinomycetota</taxon>
        <taxon>Actinomycetes</taxon>
        <taxon>Micrococcales</taxon>
        <taxon>Microbacteriaceae</taxon>
        <taxon>Mycetocola</taxon>
    </lineage>
</organism>
<evidence type="ECO:0000256" key="5">
    <source>
        <dbReference type="ARBA" id="ARBA00022519"/>
    </source>
</evidence>
<dbReference type="Pfam" id="PF01061">
    <property type="entry name" value="ABC2_membrane"/>
    <property type="match status" value="1"/>
</dbReference>
<keyword evidence="6 9" id="KW-0812">Transmembrane</keyword>
<dbReference type="GO" id="GO:0140359">
    <property type="term" value="F:ABC-type transporter activity"/>
    <property type="evidence" value="ECO:0007669"/>
    <property type="project" value="InterPro"/>
</dbReference>
<dbReference type="PANTHER" id="PTHR30413">
    <property type="entry name" value="INNER MEMBRANE TRANSPORT PERMEASE"/>
    <property type="match status" value="1"/>
</dbReference>
<keyword evidence="5" id="KW-0997">Cell inner membrane</keyword>
<feature type="transmembrane region" description="Helical" evidence="9">
    <location>
        <begin position="124"/>
        <end position="146"/>
    </location>
</feature>
<feature type="domain" description="ABC transmembrane type-2" evidence="10">
    <location>
        <begin position="43"/>
        <end position="276"/>
    </location>
</feature>
<gene>
    <name evidence="11" type="ORF">DF223_07395</name>
</gene>
<dbReference type="PROSITE" id="PS51012">
    <property type="entry name" value="ABC_TM2"/>
    <property type="match status" value="1"/>
</dbReference>
<evidence type="ECO:0000256" key="3">
    <source>
        <dbReference type="ARBA" id="ARBA00022448"/>
    </source>
</evidence>
<evidence type="ECO:0000256" key="9">
    <source>
        <dbReference type="RuleBase" id="RU361157"/>
    </source>
</evidence>
<evidence type="ECO:0000313" key="12">
    <source>
        <dbReference type="Proteomes" id="UP000244962"/>
    </source>
</evidence>
<sequence>MSMRDGFVRPGRSAGLTDVVRRRYLLSLLVRKETRVRYRGSVLGWLWSYVRPLTQFIVFFLALGIFLQQNQRIENYAIYLFSGLIVINFFNEAFGNGTRSIVDNAHLIKKIYLPRELFPVSSSLVALVNLVPQIVVLLVACLVVGWRPTLLEVACVLFGLVIVFTFAIGLSLLFGSVNVPFRDAQNFVELIALVATWASPVLYDWRLAHEVLPGWLSVIYQLNPLTAAVQFFHLGFWYPTSSREASFPDDLLLYGLVALGISLAVLALGQLVFRRLEGRFAQDL</sequence>
<evidence type="ECO:0000256" key="4">
    <source>
        <dbReference type="ARBA" id="ARBA00022475"/>
    </source>
</evidence>
<evidence type="ECO:0000256" key="1">
    <source>
        <dbReference type="ARBA" id="ARBA00004429"/>
    </source>
</evidence>
<keyword evidence="8 9" id="KW-0472">Membrane</keyword>
<dbReference type="OrthoDB" id="9789409at2"/>
<name>A0A2U1TF39_9MICO</name>
<feature type="transmembrane region" description="Helical" evidence="9">
    <location>
        <begin position="215"/>
        <end position="239"/>
    </location>
</feature>
<comment type="caution">
    <text evidence="11">The sequence shown here is derived from an EMBL/GenBank/DDBJ whole genome shotgun (WGS) entry which is preliminary data.</text>
</comment>
<reference evidence="12" key="1">
    <citation type="submission" date="2018-04" db="EMBL/GenBank/DDBJ databases">
        <authorList>
            <person name="Liu S."/>
            <person name="Wang Z."/>
            <person name="Li J."/>
        </authorList>
    </citation>
    <scope>NUCLEOTIDE SEQUENCE [LARGE SCALE GENOMIC DNA]</scope>
    <source>
        <strain evidence="12">622</strain>
    </source>
</reference>
<feature type="transmembrane region" description="Helical" evidence="9">
    <location>
        <begin position="186"/>
        <end position="203"/>
    </location>
</feature>
<dbReference type="GO" id="GO:0015920">
    <property type="term" value="P:lipopolysaccharide transport"/>
    <property type="evidence" value="ECO:0007669"/>
    <property type="project" value="TreeGrafter"/>
</dbReference>
<evidence type="ECO:0000313" key="11">
    <source>
        <dbReference type="EMBL" id="PWC07430.1"/>
    </source>
</evidence>
<proteinExistence type="inferred from homology"/>
<keyword evidence="3 9" id="KW-0813">Transport</keyword>
<evidence type="ECO:0000259" key="10">
    <source>
        <dbReference type="PROSITE" id="PS51012"/>
    </source>
</evidence>
<protein>
    <recommendedName>
        <fullName evidence="9">Transport permease protein</fullName>
    </recommendedName>
</protein>
<evidence type="ECO:0000256" key="6">
    <source>
        <dbReference type="ARBA" id="ARBA00022692"/>
    </source>
</evidence>
<dbReference type="Proteomes" id="UP000244962">
    <property type="component" value="Unassembled WGS sequence"/>
</dbReference>
<dbReference type="PANTHER" id="PTHR30413:SF8">
    <property type="entry name" value="TRANSPORT PERMEASE PROTEIN"/>
    <property type="match status" value="1"/>
</dbReference>
<feature type="transmembrane region" description="Helical" evidence="9">
    <location>
        <begin position="46"/>
        <end position="67"/>
    </location>
</feature>
<dbReference type="RefSeq" id="WP_108390384.1">
    <property type="nucleotide sequence ID" value="NZ_CP026949.1"/>
</dbReference>
<evidence type="ECO:0000256" key="8">
    <source>
        <dbReference type="ARBA" id="ARBA00023136"/>
    </source>
</evidence>
<dbReference type="InterPro" id="IPR013525">
    <property type="entry name" value="ABC2_TM"/>
</dbReference>
<feature type="transmembrane region" description="Helical" evidence="9">
    <location>
        <begin position="76"/>
        <end position="94"/>
    </location>
</feature>
<dbReference type="InterPro" id="IPR047817">
    <property type="entry name" value="ABC2_TM_bact-type"/>
</dbReference>
<dbReference type="AlphaFoldDB" id="A0A2U1TF39"/>
<feature type="transmembrane region" description="Helical" evidence="9">
    <location>
        <begin position="251"/>
        <end position="273"/>
    </location>
</feature>
<keyword evidence="4 9" id="KW-1003">Cell membrane</keyword>
<comment type="subcellular location">
    <subcellularLocation>
        <location evidence="1">Cell inner membrane</location>
        <topology evidence="1">Multi-pass membrane protein</topology>
    </subcellularLocation>
    <subcellularLocation>
        <location evidence="9">Cell membrane</location>
        <topology evidence="9">Multi-pass membrane protein</topology>
    </subcellularLocation>
</comment>
<dbReference type="GO" id="GO:0005886">
    <property type="term" value="C:plasma membrane"/>
    <property type="evidence" value="ECO:0007669"/>
    <property type="project" value="UniProtKB-SubCell"/>
</dbReference>